<comment type="similarity">
    <text evidence="2 4">Belongs to the syntaxin family.</text>
</comment>
<proteinExistence type="evidence at transcript level"/>
<keyword evidence="5" id="KW-1133">Transmembrane helix</keyword>
<dbReference type="PROSITE" id="PS50192">
    <property type="entry name" value="T_SNARE"/>
    <property type="match status" value="1"/>
</dbReference>
<keyword evidence="3" id="KW-0813">Transport</keyword>
<dbReference type="EMBL" id="GDKW01000247">
    <property type="protein sequence ID" value="JAI56348.1"/>
    <property type="molecule type" value="mRNA"/>
</dbReference>
<dbReference type="GO" id="GO:0012505">
    <property type="term" value="C:endomembrane system"/>
    <property type="evidence" value="ECO:0007669"/>
    <property type="project" value="TreeGrafter"/>
</dbReference>
<dbReference type="SMART" id="SM00503">
    <property type="entry name" value="SynN"/>
    <property type="match status" value="1"/>
</dbReference>
<organism evidence="7">
    <name type="scientific">Rhodnius neglectus</name>
    <dbReference type="NCBI Taxonomy" id="72488"/>
    <lineage>
        <taxon>Eukaryota</taxon>
        <taxon>Metazoa</taxon>
        <taxon>Ecdysozoa</taxon>
        <taxon>Arthropoda</taxon>
        <taxon>Hexapoda</taxon>
        <taxon>Insecta</taxon>
        <taxon>Pterygota</taxon>
        <taxon>Neoptera</taxon>
        <taxon>Paraneoptera</taxon>
        <taxon>Hemiptera</taxon>
        <taxon>Heteroptera</taxon>
        <taxon>Panheteroptera</taxon>
        <taxon>Cimicomorpha</taxon>
        <taxon>Reduviidae</taxon>
        <taxon>Triatominae</taxon>
        <taxon>Rhodnius</taxon>
    </lineage>
</organism>
<dbReference type="PANTHER" id="PTHR19957">
    <property type="entry name" value="SYNTAXIN"/>
    <property type="match status" value="1"/>
</dbReference>
<dbReference type="InterPro" id="IPR000727">
    <property type="entry name" value="T_SNARE_dom"/>
</dbReference>
<dbReference type="GO" id="GO:0006906">
    <property type="term" value="P:vesicle fusion"/>
    <property type="evidence" value="ECO:0007669"/>
    <property type="project" value="TreeGrafter"/>
</dbReference>
<dbReference type="GO" id="GO:0006886">
    <property type="term" value="P:intracellular protein transport"/>
    <property type="evidence" value="ECO:0007669"/>
    <property type="project" value="InterPro"/>
</dbReference>
<dbReference type="InterPro" id="IPR010989">
    <property type="entry name" value="SNARE"/>
</dbReference>
<dbReference type="Gene3D" id="1.20.5.110">
    <property type="match status" value="1"/>
</dbReference>
<feature type="domain" description="T-SNARE coiled-coil homology" evidence="6">
    <location>
        <begin position="176"/>
        <end position="238"/>
    </location>
</feature>
<dbReference type="GO" id="GO:0000149">
    <property type="term" value="F:SNARE binding"/>
    <property type="evidence" value="ECO:0007669"/>
    <property type="project" value="TreeGrafter"/>
</dbReference>
<feature type="non-terminal residue" evidence="7">
    <location>
        <position position="1"/>
    </location>
</feature>
<dbReference type="SMART" id="SM00397">
    <property type="entry name" value="t_SNARE"/>
    <property type="match status" value="1"/>
</dbReference>
<dbReference type="GO" id="GO:0048278">
    <property type="term" value="P:vesicle docking"/>
    <property type="evidence" value="ECO:0007669"/>
    <property type="project" value="TreeGrafter"/>
</dbReference>
<evidence type="ECO:0000256" key="1">
    <source>
        <dbReference type="ARBA" id="ARBA00004211"/>
    </source>
</evidence>
<feature type="transmembrane region" description="Helical" evidence="5">
    <location>
        <begin position="250"/>
        <end position="271"/>
    </location>
</feature>
<evidence type="ECO:0000313" key="7">
    <source>
        <dbReference type="EMBL" id="JAI56348.1"/>
    </source>
</evidence>
<sequence length="284" mass="31899">QKNYGSTNERVPNVSFSGVQFSPTEMFDLSENVTANIYNINSHSKKFEQALKTIGTQKDSQLFRDEMQSNLHSANKVVTQTTKDLNKLSSIVKKGDKRQKLQVEKLTNTFKEAVQMYSKVQKQLGEKMTQNFVPSEIARRDDEEAAFRLSQGAVGGNDEINAAELRLETKALEFEQGLLIEREQRIKEIESCVLDINQIMKELASSVFKQAEDINSIENAIEDVHSNVEAGNEELEKAASYQNKRRRTTCVLFGISVTVGIILAIIIAVSLRKPICTGFLICSQ</sequence>
<reference evidence="7" key="1">
    <citation type="journal article" date="2016" name="PLoS Negl. Trop. Dis.">
        <title>A Deep Insight into the Sialome of Rhodnius neglectus, a Vector of Chagas Disease.</title>
        <authorList>
            <person name="Santiago P.B."/>
            <person name="Assumpcao T.C."/>
            <person name="Araujo C.N."/>
            <person name="Bastos I.M."/>
            <person name="Neves D."/>
            <person name="Silva I.G."/>
            <person name="Charneau S."/>
            <person name="Queiroz R.M."/>
            <person name="Raiol T."/>
            <person name="Oliveira J.V."/>
            <person name="Sousa M.V."/>
            <person name="Calvo E."/>
            <person name="Ribeiro J.M."/>
            <person name="Santana J.M."/>
        </authorList>
    </citation>
    <scope>NUCLEOTIDE SEQUENCE</scope>
    <source>
        <tissue evidence="7">Salivary glands</tissue>
    </source>
</reference>
<evidence type="ECO:0000256" key="2">
    <source>
        <dbReference type="ARBA" id="ARBA00009063"/>
    </source>
</evidence>
<evidence type="ECO:0000259" key="6">
    <source>
        <dbReference type="PROSITE" id="PS50192"/>
    </source>
</evidence>
<name>A0A0P4VT18_9HEMI</name>
<comment type="subcellular location">
    <subcellularLocation>
        <location evidence="1">Membrane</location>
        <topology evidence="1">Single-pass type IV membrane protein</topology>
    </subcellularLocation>
</comment>
<dbReference type="Gene3D" id="1.20.58.70">
    <property type="match status" value="1"/>
</dbReference>
<keyword evidence="5" id="KW-0472">Membrane</keyword>
<dbReference type="PANTHER" id="PTHR19957:SF38">
    <property type="entry name" value="LD27581P"/>
    <property type="match status" value="1"/>
</dbReference>
<evidence type="ECO:0000256" key="4">
    <source>
        <dbReference type="RuleBase" id="RU003858"/>
    </source>
</evidence>
<keyword evidence="3" id="KW-0532">Neurotransmitter transport</keyword>
<dbReference type="GO" id="GO:0006836">
    <property type="term" value="P:neurotransmitter transport"/>
    <property type="evidence" value="ECO:0007669"/>
    <property type="project" value="UniProtKB-KW"/>
</dbReference>
<dbReference type="AlphaFoldDB" id="A0A0P4VT18"/>
<dbReference type="PROSITE" id="PS00914">
    <property type="entry name" value="SYNTAXIN"/>
    <property type="match status" value="1"/>
</dbReference>
<dbReference type="InterPro" id="IPR006012">
    <property type="entry name" value="Syntaxin/epimorphin_CS"/>
</dbReference>
<dbReference type="GO" id="GO:0005484">
    <property type="term" value="F:SNAP receptor activity"/>
    <property type="evidence" value="ECO:0007669"/>
    <property type="project" value="InterPro"/>
</dbReference>
<dbReference type="SUPFAM" id="SSF47661">
    <property type="entry name" value="t-snare proteins"/>
    <property type="match status" value="1"/>
</dbReference>
<dbReference type="InterPro" id="IPR045242">
    <property type="entry name" value="Syntaxin"/>
</dbReference>
<dbReference type="Pfam" id="PF05739">
    <property type="entry name" value="SNARE"/>
    <property type="match status" value="1"/>
</dbReference>
<accession>A0A0P4VT18</accession>
<dbReference type="GO" id="GO:0031201">
    <property type="term" value="C:SNARE complex"/>
    <property type="evidence" value="ECO:0007669"/>
    <property type="project" value="TreeGrafter"/>
</dbReference>
<dbReference type="InterPro" id="IPR006011">
    <property type="entry name" value="Syntaxin_N"/>
</dbReference>
<evidence type="ECO:0000256" key="3">
    <source>
        <dbReference type="ARBA" id="ARBA00022775"/>
    </source>
</evidence>
<keyword evidence="5" id="KW-0812">Transmembrane</keyword>
<dbReference type="CDD" id="cd15847">
    <property type="entry name" value="SNARE_syntaxin7_like"/>
    <property type="match status" value="1"/>
</dbReference>
<dbReference type="Pfam" id="PF14523">
    <property type="entry name" value="Syntaxin_2"/>
    <property type="match status" value="1"/>
</dbReference>
<protein>
    <submittedName>
        <fullName evidence="7">Putative snare protein pep12/vam3/syntaxin 7/syntaxin 17</fullName>
    </submittedName>
</protein>
<evidence type="ECO:0000256" key="5">
    <source>
        <dbReference type="SAM" id="Phobius"/>
    </source>
</evidence>